<reference evidence="1 2" key="1">
    <citation type="submission" date="2017-03" db="EMBL/GenBank/DDBJ databases">
        <title>Genomes of endolithic fungi from Antarctica.</title>
        <authorList>
            <person name="Coleine C."/>
            <person name="Masonjones S."/>
            <person name="Stajich J.E."/>
        </authorList>
    </citation>
    <scope>NUCLEOTIDE SEQUENCE [LARGE SCALE GENOMIC DNA]</scope>
    <source>
        <strain evidence="1 2">CCFEE 6315</strain>
    </source>
</reference>
<dbReference type="Proteomes" id="UP000308549">
    <property type="component" value="Unassembled WGS sequence"/>
</dbReference>
<proteinExistence type="predicted"/>
<dbReference type="EMBL" id="NAJL01000021">
    <property type="protein sequence ID" value="TKA27707.1"/>
    <property type="molecule type" value="Genomic_DNA"/>
</dbReference>
<gene>
    <name evidence="1" type="ORF">B0A50_04808</name>
</gene>
<protein>
    <submittedName>
        <fullName evidence="1">Uncharacterized protein</fullName>
    </submittedName>
</protein>
<accession>A0A4U0TZ28</accession>
<keyword evidence="2" id="KW-1185">Reference proteome</keyword>
<feature type="non-terminal residue" evidence="1">
    <location>
        <position position="185"/>
    </location>
</feature>
<sequence length="185" mass="21317">MAPRGAQAQAKRAEDIANVVFEQSFYATHSKQKDFPPVQVLGKNAKSFHESYRLIQTGRTRGGNQFTTLAVKLILLLFKNTWERVQKDETYEKTSRLLIVGEAILEVIKHIDHNLEQRGTESGTKQFDKIRGDPVWHPYYLVMEDMPIENYRKIAATHALLAYFRPDSSRKLRIEQSPSRCPQEG</sequence>
<comment type="caution">
    <text evidence="1">The sequence shown here is derived from an EMBL/GenBank/DDBJ whole genome shotgun (WGS) entry which is preliminary data.</text>
</comment>
<organism evidence="1 2">
    <name type="scientific">Salinomyces thailandicus</name>
    <dbReference type="NCBI Taxonomy" id="706561"/>
    <lineage>
        <taxon>Eukaryota</taxon>
        <taxon>Fungi</taxon>
        <taxon>Dikarya</taxon>
        <taxon>Ascomycota</taxon>
        <taxon>Pezizomycotina</taxon>
        <taxon>Dothideomycetes</taxon>
        <taxon>Dothideomycetidae</taxon>
        <taxon>Mycosphaerellales</taxon>
        <taxon>Teratosphaeriaceae</taxon>
        <taxon>Salinomyces</taxon>
    </lineage>
</organism>
<evidence type="ECO:0000313" key="2">
    <source>
        <dbReference type="Proteomes" id="UP000308549"/>
    </source>
</evidence>
<evidence type="ECO:0000313" key="1">
    <source>
        <dbReference type="EMBL" id="TKA27707.1"/>
    </source>
</evidence>
<name>A0A4U0TZ28_9PEZI</name>
<dbReference type="AlphaFoldDB" id="A0A4U0TZ28"/>